<feature type="compositionally biased region" description="Low complexity" evidence="1">
    <location>
        <begin position="217"/>
        <end position="229"/>
    </location>
</feature>
<dbReference type="VEuPathDB" id="TriTrypDB:BCY84_04585"/>
<keyword evidence="2" id="KW-0472">Membrane</keyword>
<feature type="transmembrane region" description="Helical" evidence="2">
    <location>
        <begin position="39"/>
        <end position="69"/>
    </location>
</feature>
<dbReference type="EMBL" id="JABDHM010000205">
    <property type="protein sequence ID" value="KAF5216432.1"/>
    <property type="molecule type" value="Genomic_DNA"/>
</dbReference>
<dbReference type="Proteomes" id="UP000583944">
    <property type="component" value="Unassembled WGS sequence"/>
</dbReference>
<evidence type="ECO:0000313" key="3">
    <source>
        <dbReference type="EMBL" id="KAF5216432.1"/>
    </source>
</evidence>
<proteinExistence type="predicted"/>
<evidence type="ECO:0000256" key="1">
    <source>
        <dbReference type="SAM" id="MobiDB-lite"/>
    </source>
</evidence>
<accession>A0A7J6XPL7</accession>
<feature type="compositionally biased region" description="Polar residues" evidence="1">
    <location>
        <begin position="390"/>
        <end position="412"/>
    </location>
</feature>
<feature type="region of interest" description="Disordered" evidence="1">
    <location>
        <begin position="185"/>
        <end position="516"/>
    </location>
</feature>
<feature type="compositionally biased region" description="Basic and acidic residues" evidence="1">
    <location>
        <begin position="413"/>
        <end position="426"/>
    </location>
</feature>
<gene>
    <name evidence="3" type="ORF">ECC02_010810</name>
</gene>
<evidence type="ECO:0000256" key="2">
    <source>
        <dbReference type="SAM" id="Phobius"/>
    </source>
</evidence>
<dbReference type="Pfam" id="PF12517">
    <property type="entry name" value="DUF3720"/>
    <property type="match status" value="1"/>
</dbReference>
<keyword evidence="2" id="KW-0812">Transmembrane</keyword>
<organism evidence="3 4">
    <name type="scientific">Trypanosoma cruzi</name>
    <dbReference type="NCBI Taxonomy" id="5693"/>
    <lineage>
        <taxon>Eukaryota</taxon>
        <taxon>Discoba</taxon>
        <taxon>Euglenozoa</taxon>
        <taxon>Kinetoplastea</taxon>
        <taxon>Metakinetoplastina</taxon>
        <taxon>Trypanosomatida</taxon>
        <taxon>Trypanosomatidae</taxon>
        <taxon>Trypanosoma</taxon>
        <taxon>Schizotrypanum</taxon>
    </lineage>
</organism>
<feature type="compositionally biased region" description="Pro residues" evidence="1">
    <location>
        <begin position="359"/>
        <end position="372"/>
    </location>
</feature>
<feature type="compositionally biased region" description="Low complexity" evidence="1">
    <location>
        <begin position="373"/>
        <end position="383"/>
    </location>
</feature>
<dbReference type="InterPro" id="IPR022195">
    <property type="entry name" value="DUF3720"/>
</dbReference>
<evidence type="ECO:0000313" key="4">
    <source>
        <dbReference type="Proteomes" id="UP000583944"/>
    </source>
</evidence>
<protein>
    <submittedName>
        <fullName evidence="3">Mucin-associated surface protein (MASP) subgroup S074</fullName>
    </submittedName>
</protein>
<dbReference type="VEuPathDB" id="TriTrypDB:ECC02_010810"/>
<reference evidence="3 4" key="1">
    <citation type="journal article" date="2019" name="Genome Biol. Evol.">
        <title>Nanopore Sequencing Significantly Improves Genome Assembly of the Protozoan Parasite Trypanosoma cruzi.</title>
        <authorList>
            <person name="Diaz-Viraque F."/>
            <person name="Pita S."/>
            <person name="Greif G."/>
            <person name="de Souza R.C.M."/>
            <person name="Iraola G."/>
            <person name="Robello C."/>
        </authorList>
    </citation>
    <scope>NUCLEOTIDE SEQUENCE [LARGE SCALE GENOMIC DNA]</scope>
    <source>
        <strain evidence="3 4">Berenice</strain>
    </source>
</reference>
<feature type="compositionally biased region" description="Basic and acidic residues" evidence="1">
    <location>
        <begin position="333"/>
        <end position="342"/>
    </location>
</feature>
<feature type="transmembrane region" description="Helical" evidence="2">
    <location>
        <begin position="75"/>
        <end position="98"/>
    </location>
</feature>
<dbReference type="AlphaFoldDB" id="A0A7J6XPL7"/>
<sequence>MHYTHTIFYVDACLLVDACTMAPYCAAPFIKVFCCFFTCVFNCCVFLFFLLISYCGALCVFLPFIGLMFLMKCVLLLLMFFTVPCLLFLLLLCVDGMLVCAEGYTQVTGVMAMMMSGRVLLVCALCVLWCVTVFGIARDNRCIEGDGNVLTRTHNGGNNGLRLKADCGLISTRMGLINAVAAGDGSEGGTSNAPLDSVGGTSPGSLLAGSGGNETPAAGGEQSAAGAATPPSPSGPGVSGAGDEGGQLPVAGQEENEKNKVDPNSNAAAGPPDQTNDQLSSSSGSTPTRSGENPSSIGTDDLTPLSKDTETEGDADRQDNRESNEAIEEEDGNKDKEKKQEKNTLQPETQEGQNNGGGTPPPPVPAPLPPTTPSGGPAPSSTAETENLKNENTPSEFETDSEATQPPSGDTTQEQHSHDTDKEDPTKNAATGSPAEPTTASSTSTSGSGDHVQNKADKDDAQSSEGQHDSLETGNTNVVPTLSEAAPQTAETITAAQTNGTATPDDSDSSTAVSHTTSPLLPLLVACAAAAAVVTA</sequence>
<feature type="transmembrane region" description="Helical" evidence="2">
    <location>
        <begin position="119"/>
        <end position="137"/>
    </location>
</feature>
<feature type="compositionally biased region" description="Basic and acidic residues" evidence="1">
    <location>
        <begin position="307"/>
        <end position="324"/>
    </location>
</feature>
<name>A0A7J6XPL7_TRYCR</name>
<keyword evidence="2" id="KW-1133">Transmembrane helix</keyword>
<feature type="compositionally biased region" description="Low complexity" evidence="1">
    <location>
        <begin position="280"/>
        <end position="291"/>
    </location>
</feature>
<feature type="compositionally biased region" description="Polar residues" evidence="1">
    <location>
        <begin position="262"/>
        <end position="279"/>
    </location>
</feature>
<feature type="compositionally biased region" description="Polar residues" evidence="1">
    <location>
        <begin position="489"/>
        <end position="516"/>
    </location>
</feature>
<feature type="compositionally biased region" description="Polar residues" evidence="1">
    <location>
        <begin position="189"/>
        <end position="204"/>
    </location>
</feature>
<feature type="compositionally biased region" description="Low complexity" evidence="1">
    <location>
        <begin position="429"/>
        <end position="449"/>
    </location>
</feature>
<feature type="compositionally biased region" description="Basic and acidic residues" evidence="1">
    <location>
        <begin position="452"/>
        <end position="471"/>
    </location>
</feature>
<comment type="caution">
    <text evidence="3">The sequence shown here is derived from an EMBL/GenBank/DDBJ whole genome shotgun (WGS) entry which is preliminary data.</text>
</comment>
<feature type="compositionally biased region" description="Polar residues" evidence="1">
    <location>
        <begin position="344"/>
        <end position="353"/>
    </location>
</feature>